<feature type="transmembrane region" description="Helical" evidence="2">
    <location>
        <begin position="20"/>
        <end position="45"/>
    </location>
</feature>
<dbReference type="Proteomes" id="UP000807825">
    <property type="component" value="Unassembled WGS sequence"/>
</dbReference>
<evidence type="ECO:0000256" key="2">
    <source>
        <dbReference type="SAM" id="Phobius"/>
    </source>
</evidence>
<dbReference type="InterPro" id="IPR005532">
    <property type="entry name" value="SUMF_dom"/>
</dbReference>
<dbReference type="PANTHER" id="PTHR23150:SF19">
    <property type="entry name" value="FORMYLGLYCINE-GENERATING ENZYME"/>
    <property type="match status" value="1"/>
</dbReference>
<gene>
    <name evidence="4" type="ORF">HY912_09340</name>
</gene>
<name>A0A9D6V465_9BACT</name>
<organism evidence="4 5">
    <name type="scientific">Desulfomonile tiedjei</name>
    <dbReference type="NCBI Taxonomy" id="2358"/>
    <lineage>
        <taxon>Bacteria</taxon>
        <taxon>Pseudomonadati</taxon>
        <taxon>Thermodesulfobacteriota</taxon>
        <taxon>Desulfomonilia</taxon>
        <taxon>Desulfomonilales</taxon>
        <taxon>Desulfomonilaceae</taxon>
        <taxon>Desulfomonile</taxon>
    </lineage>
</organism>
<dbReference type="Gene3D" id="2.30.42.10">
    <property type="match status" value="1"/>
</dbReference>
<sequence length="688" mass="77513">MKRKPQSDLAFPPLDKLLHLLASVTSCKMTAFASVLAVLGILFFMAETFAQHRDLAELLPHEEGKTVPGSISGEAPSDDAWSSSATASTAEDSSPSTNVASPMPERIRRASELLLEGDAARARDLVSEALRECESVHASRDCAAWSQALRGLKSIMGKASERVAVTNSIGMKLVRIPAGEYMMGSPKQEMDWLRLTFKKIWREGHKQWFQDEMPLHPVRITKPFYMGATAITVGQFRQFIKETSYKTDAEKGDGGMIYSKKEERWVPRKGMKWDNVPWSIADNQPVVFVSWNDAQAFTRWLSRKEKRTYRLPSEAEWEMACRGGSAWVRFPWGDRLPGDKDMNFGDGNAKLPESLTTVNDGYEHVAPVGSYPPNGFGLYDMDGNVMQWVEDRYDRNYYESSPIDDPKGPSTGSSRVNKGGNWYSSPADCRCAFRGFSGTNMSFFNMGFRVLLEEEKDPGAITTAKKSEDSTIEQRVDNALPPSEEDGLRLFREAMFAAQQQQWDQATQELEEALKLYEKREDHKWIPRVKATLGGIYAERNRKYKSKELYTQALSEFRKIGDTNSARIILARLQDLETSPGVKVAEIKKGGMADRVGMVTGDIIIEYAGETGFRVIGFKKFIEDYSRADQVTISVMNSNNEITTAVVRGGPLGVAVEDIKRPPRPATRPQDEERGRDRQRPRPRRDRR</sequence>
<dbReference type="EMBL" id="JACRDE010000253">
    <property type="protein sequence ID" value="MBI5249686.1"/>
    <property type="molecule type" value="Genomic_DNA"/>
</dbReference>
<protein>
    <submittedName>
        <fullName evidence="4">SUMF1/EgtB/PvdO family nonheme iron enzyme</fullName>
    </submittedName>
</protein>
<feature type="compositionally biased region" description="Basic and acidic residues" evidence="1">
    <location>
        <begin position="669"/>
        <end position="680"/>
    </location>
</feature>
<dbReference type="InterPro" id="IPR011990">
    <property type="entry name" value="TPR-like_helical_dom_sf"/>
</dbReference>
<keyword evidence="2" id="KW-0812">Transmembrane</keyword>
<reference evidence="4" key="1">
    <citation type="submission" date="2020-07" db="EMBL/GenBank/DDBJ databases">
        <title>Huge and variable diversity of episymbiotic CPR bacteria and DPANN archaea in groundwater ecosystems.</title>
        <authorList>
            <person name="He C.Y."/>
            <person name="Keren R."/>
            <person name="Whittaker M."/>
            <person name="Farag I.F."/>
            <person name="Doudna J."/>
            <person name="Cate J.H.D."/>
            <person name="Banfield J.F."/>
        </authorList>
    </citation>
    <scope>NUCLEOTIDE SEQUENCE</scope>
    <source>
        <strain evidence="4">NC_groundwater_1664_Pr3_B-0.1um_52_9</strain>
    </source>
</reference>
<keyword evidence="2" id="KW-0472">Membrane</keyword>
<dbReference type="Pfam" id="PF03781">
    <property type="entry name" value="FGE-sulfatase"/>
    <property type="match status" value="1"/>
</dbReference>
<dbReference type="PROSITE" id="PS51257">
    <property type="entry name" value="PROKAR_LIPOPROTEIN"/>
    <property type="match status" value="1"/>
</dbReference>
<evidence type="ECO:0000256" key="1">
    <source>
        <dbReference type="SAM" id="MobiDB-lite"/>
    </source>
</evidence>
<keyword evidence="2" id="KW-1133">Transmembrane helix</keyword>
<comment type="caution">
    <text evidence="4">The sequence shown here is derived from an EMBL/GenBank/DDBJ whole genome shotgun (WGS) entry which is preliminary data.</text>
</comment>
<feature type="region of interest" description="Disordered" evidence="1">
    <location>
        <begin position="399"/>
        <end position="419"/>
    </location>
</feature>
<evidence type="ECO:0000313" key="5">
    <source>
        <dbReference type="Proteomes" id="UP000807825"/>
    </source>
</evidence>
<feature type="compositionally biased region" description="Low complexity" evidence="1">
    <location>
        <begin position="74"/>
        <end position="97"/>
    </location>
</feature>
<accession>A0A9D6V465</accession>
<dbReference type="SUPFAM" id="SSF50156">
    <property type="entry name" value="PDZ domain-like"/>
    <property type="match status" value="1"/>
</dbReference>
<feature type="domain" description="Sulfatase-modifying factor enzyme-like" evidence="3">
    <location>
        <begin position="172"/>
        <end position="451"/>
    </location>
</feature>
<evidence type="ECO:0000259" key="3">
    <source>
        <dbReference type="Pfam" id="PF03781"/>
    </source>
</evidence>
<evidence type="ECO:0000313" key="4">
    <source>
        <dbReference type="EMBL" id="MBI5249686.1"/>
    </source>
</evidence>
<dbReference type="InterPro" id="IPR051043">
    <property type="entry name" value="Sulfatase_Mod_Factor_Kinase"/>
</dbReference>
<dbReference type="Gene3D" id="3.90.1580.10">
    <property type="entry name" value="paralog of FGE (formylglycine-generating enzyme)"/>
    <property type="match status" value="1"/>
</dbReference>
<feature type="region of interest" description="Disordered" evidence="1">
    <location>
        <begin position="66"/>
        <end position="103"/>
    </location>
</feature>
<dbReference type="Gene3D" id="1.25.40.10">
    <property type="entry name" value="Tetratricopeptide repeat domain"/>
    <property type="match status" value="1"/>
</dbReference>
<dbReference type="InterPro" id="IPR042095">
    <property type="entry name" value="SUMF_sf"/>
</dbReference>
<dbReference type="SUPFAM" id="SSF48452">
    <property type="entry name" value="TPR-like"/>
    <property type="match status" value="1"/>
</dbReference>
<dbReference type="InterPro" id="IPR036034">
    <property type="entry name" value="PDZ_sf"/>
</dbReference>
<dbReference type="AlphaFoldDB" id="A0A9D6V465"/>
<dbReference type="PANTHER" id="PTHR23150">
    <property type="entry name" value="SULFATASE MODIFYING FACTOR 1, 2"/>
    <property type="match status" value="1"/>
</dbReference>
<proteinExistence type="predicted"/>
<dbReference type="InterPro" id="IPR016187">
    <property type="entry name" value="CTDL_fold"/>
</dbReference>
<dbReference type="SUPFAM" id="SSF56436">
    <property type="entry name" value="C-type lectin-like"/>
    <property type="match status" value="1"/>
</dbReference>
<feature type="region of interest" description="Disordered" evidence="1">
    <location>
        <begin position="654"/>
        <end position="688"/>
    </location>
</feature>
<dbReference type="GO" id="GO:0120147">
    <property type="term" value="F:formylglycine-generating oxidase activity"/>
    <property type="evidence" value="ECO:0007669"/>
    <property type="project" value="TreeGrafter"/>
</dbReference>